<comment type="subcellular location">
    <subcellularLocation>
        <location evidence="1">Secreted</location>
    </subcellularLocation>
</comment>
<feature type="chain" id="PRO_5029730987" evidence="8">
    <location>
        <begin position="21"/>
        <end position="172"/>
    </location>
</feature>
<accession>A0A7L3WA11</accession>
<dbReference type="GO" id="GO:0005576">
    <property type="term" value="C:extracellular region"/>
    <property type="evidence" value="ECO:0007669"/>
    <property type="project" value="UniProtKB-SubCell"/>
</dbReference>
<dbReference type="PRINTS" id="PR01485">
    <property type="entry name" value="THROMBOPTN"/>
</dbReference>
<protein>
    <submittedName>
        <fullName evidence="9">TPO protein</fullName>
    </submittedName>
</protein>
<sequence length="172" mass="20010">SPAGLFLLTSFLLHMEEGRAIPTRLVCDKRLIQKFIRDAKYMENRTGQCQALPALSYPVVLPLVDFRLQEWKSKSNETKHQEILCDLRLLVDAVAGAQDQVTQECGTQQLSQLWQHTNNFFQLLQTFRWEEGPRGPGCPPHFIEQTPIIDIFRTYRQLVQGKLRFFFNDLCK</sequence>
<dbReference type="AlphaFoldDB" id="A0A7L3WA11"/>
<dbReference type="PROSITE" id="PS00817">
    <property type="entry name" value="EPO_TPO"/>
    <property type="match status" value="1"/>
</dbReference>
<keyword evidence="6" id="KW-1015">Disulfide bond</keyword>
<dbReference type="GO" id="GO:0005179">
    <property type="term" value="F:hormone activity"/>
    <property type="evidence" value="ECO:0007669"/>
    <property type="project" value="UniProtKB-KW"/>
</dbReference>
<dbReference type="GO" id="GO:0005125">
    <property type="term" value="F:cytokine activity"/>
    <property type="evidence" value="ECO:0007669"/>
    <property type="project" value="InterPro"/>
</dbReference>
<keyword evidence="10" id="KW-1185">Reference proteome</keyword>
<comment type="similarity">
    <text evidence="2">Belongs to the EPO/TPO family.</text>
</comment>
<dbReference type="PANTHER" id="PTHR10560:SF0">
    <property type="entry name" value="THROMBOPOIETIN"/>
    <property type="match status" value="1"/>
</dbReference>
<comment type="caution">
    <text evidence="9">The sequence shown here is derived from an EMBL/GenBank/DDBJ whole genome shotgun (WGS) entry which is preliminary data.</text>
</comment>
<reference evidence="9 10" key="1">
    <citation type="submission" date="2019-09" db="EMBL/GenBank/DDBJ databases">
        <title>Bird 10,000 Genomes (B10K) Project - Family phase.</title>
        <authorList>
            <person name="Zhang G."/>
        </authorList>
    </citation>
    <scope>NUCLEOTIDE SEQUENCE [LARGE SCALE GENOMIC DNA]</scope>
    <source>
        <strain evidence="9">OUT-0055</strain>
        <tissue evidence="9">Blood</tissue>
    </source>
</reference>
<dbReference type="InterPro" id="IPR001323">
    <property type="entry name" value="EPO_TPO"/>
</dbReference>
<organism evidence="9 10">
    <name type="scientific">Atlantisia rogersi</name>
    <name type="common">Inaccessible Island rail</name>
    <dbReference type="NCBI Taxonomy" id="2478892"/>
    <lineage>
        <taxon>Eukaryota</taxon>
        <taxon>Metazoa</taxon>
        <taxon>Chordata</taxon>
        <taxon>Craniata</taxon>
        <taxon>Vertebrata</taxon>
        <taxon>Euteleostomi</taxon>
        <taxon>Archelosauria</taxon>
        <taxon>Archosauria</taxon>
        <taxon>Dinosauria</taxon>
        <taxon>Saurischia</taxon>
        <taxon>Theropoda</taxon>
        <taxon>Coelurosauria</taxon>
        <taxon>Aves</taxon>
        <taxon>Neognathae</taxon>
        <taxon>Neoaves</taxon>
        <taxon>Gruiformes</taxon>
        <taxon>Rallidae</taxon>
        <taxon>Atlantisia</taxon>
    </lineage>
</organism>
<feature type="signal peptide" evidence="8">
    <location>
        <begin position="1"/>
        <end position="20"/>
    </location>
</feature>
<dbReference type="InterPro" id="IPR003978">
    <property type="entry name" value="Thrombopoietin"/>
</dbReference>
<dbReference type="GO" id="GO:0070374">
    <property type="term" value="P:positive regulation of ERK1 and ERK2 cascade"/>
    <property type="evidence" value="ECO:0007669"/>
    <property type="project" value="TreeGrafter"/>
</dbReference>
<dbReference type="InterPro" id="IPR009079">
    <property type="entry name" value="4_helix_cytokine-like_core"/>
</dbReference>
<proteinExistence type="inferred from homology"/>
<dbReference type="PANTHER" id="PTHR10560">
    <property type="entry name" value="THROMBOPOIETIN"/>
    <property type="match status" value="1"/>
</dbReference>
<evidence type="ECO:0000256" key="6">
    <source>
        <dbReference type="ARBA" id="ARBA00023157"/>
    </source>
</evidence>
<dbReference type="Gene3D" id="1.20.1250.10">
    <property type="match status" value="1"/>
</dbReference>
<keyword evidence="4" id="KW-0372">Hormone</keyword>
<dbReference type="GO" id="GO:0008283">
    <property type="term" value="P:cell population proliferation"/>
    <property type="evidence" value="ECO:0007669"/>
    <property type="project" value="InterPro"/>
</dbReference>
<keyword evidence="5 8" id="KW-0732">Signal</keyword>
<name>A0A7L3WA11_9GRUI</name>
<dbReference type="OrthoDB" id="9892121at2759"/>
<evidence type="ECO:0000256" key="5">
    <source>
        <dbReference type="ARBA" id="ARBA00022729"/>
    </source>
</evidence>
<evidence type="ECO:0000313" key="9">
    <source>
        <dbReference type="EMBL" id="NXV73320.1"/>
    </source>
</evidence>
<gene>
    <name evidence="9" type="primary">Thpo</name>
    <name evidence="9" type="ORF">ATLROG_R13154</name>
</gene>
<evidence type="ECO:0000256" key="3">
    <source>
        <dbReference type="ARBA" id="ARBA00022525"/>
    </source>
</evidence>
<evidence type="ECO:0000256" key="1">
    <source>
        <dbReference type="ARBA" id="ARBA00004613"/>
    </source>
</evidence>
<feature type="non-terminal residue" evidence="9">
    <location>
        <position position="172"/>
    </location>
</feature>
<dbReference type="InterPro" id="IPR019767">
    <property type="entry name" value="EPO/TPO_CS"/>
</dbReference>
<dbReference type="GO" id="GO:0038163">
    <property type="term" value="P:thrombopoietin-mediated signaling pathway"/>
    <property type="evidence" value="ECO:0007669"/>
    <property type="project" value="TreeGrafter"/>
</dbReference>
<feature type="non-terminal residue" evidence="9">
    <location>
        <position position="1"/>
    </location>
</feature>
<dbReference type="GO" id="GO:1902035">
    <property type="term" value="P:positive regulation of hematopoietic stem cell proliferation"/>
    <property type="evidence" value="ECO:0007669"/>
    <property type="project" value="TreeGrafter"/>
</dbReference>
<keyword evidence="3" id="KW-0964">Secreted</keyword>
<dbReference type="Proteomes" id="UP000518911">
    <property type="component" value="Unassembled WGS sequence"/>
</dbReference>
<evidence type="ECO:0000313" key="10">
    <source>
        <dbReference type="Proteomes" id="UP000518911"/>
    </source>
</evidence>
<dbReference type="EMBL" id="VZUJ01055774">
    <property type="protein sequence ID" value="NXV73320.1"/>
    <property type="molecule type" value="Genomic_DNA"/>
</dbReference>
<evidence type="ECO:0000256" key="8">
    <source>
        <dbReference type="SAM" id="SignalP"/>
    </source>
</evidence>
<evidence type="ECO:0000256" key="2">
    <source>
        <dbReference type="ARBA" id="ARBA00005782"/>
    </source>
</evidence>
<evidence type="ECO:0000256" key="7">
    <source>
        <dbReference type="ARBA" id="ARBA00023180"/>
    </source>
</evidence>
<dbReference type="SUPFAM" id="SSF47266">
    <property type="entry name" value="4-helical cytokines"/>
    <property type="match status" value="1"/>
</dbReference>
<keyword evidence="7" id="KW-0325">Glycoprotein</keyword>
<dbReference type="Pfam" id="PF00758">
    <property type="entry name" value="EPO_TPO"/>
    <property type="match status" value="1"/>
</dbReference>
<evidence type="ECO:0000256" key="4">
    <source>
        <dbReference type="ARBA" id="ARBA00022702"/>
    </source>
</evidence>